<evidence type="ECO:0000256" key="1">
    <source>
        <dbReference type="SAM" id="MobiDB-lite"/>
    </source>
</evidence>
<name>A0A2K6BNT0_MACNE</name>
<dbReference type="GO" id="GO:0005634">
    <property type="term" value="C:nucleus"/>
    <property type="evidence" value="ECO:0007669"/>
    <property type="project" value="TreeGrafter"/>
</dbReference>
<evidence type="ECO:0000313" key="2">
    <source>
        <dbReference type="Ensembl" id="ENSMNEP00000013071.1"/>
    </source>
</evidence>
<dbReference type="Proteomes" id="UP000233120">
    <property type="component" value="Unassembled WGS sequence"/>
</dbReference>
<feature type="region of interest" description="Disordered" evidence="1">
    <location>
        <begin position="1"/>
        <end position="21"/>
    </location>
</feature>
<dbReference type="GeneTree" id="ENSGT00390000012569"/>
<dbReference type="STRING" id="9545.ENSMNEP00000013071"/>
<reference evidence="2" key="2">
    <citation type="submission" date="2025-09" db="UniProtKB">
        <authorList>
            <consortium name="Ensembl"/>
        </authorList>
    </citation>
    <scope>IDENTIFICATION</scope>
</reference>
<protein>
    <submittedName>
        <fullName evidence="2">Uncharacterized protein</fullName>
    </submittedName>
</protein>
<reference evidence="2" key="1">
    <citation type="submission" date="2025-08" db="UniProtKB">
        <authorList>
            <consortium name="Ensembl"/>
        </authorList>
    </citation>
    <scope>IDENTIFICATION</scope>
</reference>
<dbReference type="InterPro" id="IPR042858">
    <property type="entry name" value="DNAJC8"/>
</dbReference>
<keyword evidence="3" id="KW-1185">Reference proteome</keyword>
<dbReference type="AlphaFoldDB" id="A0A2K6BNT0"/>
<sequence length="212" mass="24900">VDTEGEAGARAGPHGTTEEAFMTFDSEVKQIEKRDLVLTSKNRIGRSTVLQIDPEVTDEKIKKRLRQLSILLLLDQEQKKMVLDIIQAGKEFVEQCERVKKKKKQLNKEGKPTSLAEDDPELFKQAVYIQTMKLFAEQEIKRKEREAKEMHERKRQREEDMEAQEKRQKNFEESRDGRVDSWRNFQANTKGKKGNKNQTFLRPPKVKMEPRE</sequence>
<evidence type="ECO:0000313" key="3">
    <source>
        <dbReference type="Proteomes" id="UP000233120"/>
    </source>
</evidence>
<accession>A0A2K6BNT0</accession>
<feature type="region of interest" description="Disordered" evidence="1">
    <location>
        <begin position="145"/>
        <end position="212"/>
    </location>
</feature>
<feature type="compositionally biased region" description="Basic and acidic residues" evidence="1">
    <location>
        <begin position="145"/>
        <end position="181"/>
    </location>
</feature>
<dbReference type="PANTHER" id="PTHR15606">
    <property type="entry name" value="DNAJ HOMOLOG SUBFAMILY C MEMBER 8/LIPOPOLYSACCHARIDE SPECIFIC RESPONSE-7-RELATED"/>
    <property type="match status" value="1"/>
</dbReference>
<dbReference type="PANTHER" id="PTHR15606:SF7">
    <property type="entry name" value="DNAJ HOMOLOG SUBFAMILY C MEMBER 8"/>
    <property type="match status" value="1"/>
</dbReference>
<organism evidence="2 3">
    <name type="scientific">Macaca nemestrina</name>
    <name type="common">Pig-tailed macaque</name>
    <dbReference type="NCBI Taxonomy" id="9545"/>
    <lineage>
        <taxon>Eukaryota</taxon>
        <taxon>Metazoa</taxon>
        <taxon>Chordata</taxon>
        <taxon>Craniata</taxon>
        <taxon>Vertebrata</taxon>
        <taxon>Euteleostomi</taxon>
        <taxon>Mammalia</taxon>
        <taxon>Eutheria</taxon>
        <taxon>Euarchontoglires</taxon>
        <taxon>Primates</taxon>
        <taxon>Haplorrhini</taxon>
        <taxon>Catarrhini</taxon>
        <taxon>Cercopithecidae</taxon>
        <taxon>Cercopithecinae</taxon>
        <taxon>Macaca</taxon>
    </lineage>
</organism>
<dbReference type="Ensembl" id="ENSMNET00000037270.1">
    <property type="protein sequence ID" value="ENSMNEP00000013071.1"/>
    <property type="gene ID" value="ENSMNEG00000030812.1"/>
</dbReference>
<proteinExistence type="predicted"/>